<keyword evidence="3 6" id="KW-0812">Transmembrane</keyword>
<evidence type="ECO:0000256" key="1">
    <source>
        <dbReference type="ARBA" id="ARBA00004162"/>
    </source>
</evidence>
<dbReference type="RefSeq" id="WP_090675600.1">
    <property type="nucleotide sequence ID" value="NZ_FNIT01000008.1"/>
</dbReference>
<dbReference type="GO" id="GO:0006011">
    <property type="term" value="P:UDP-alpha-D-glucose metabolic process"/>
    <property type="evidence" value="ECO:0007669"/>
    <property type="project" value="InterPro"/>
</dbReference>
<dbReference type="Gene3D" id="2.60.120.260">
    <property type="entry name" value="Galactose-binding domain-like"/>
    <property type="match status" value="2"/>
</dbReference>
<evidence type="ECO:0000256" key="3">
    <source>
        <dbReference type="ARBA" id="ARBA00022692"/>
    </source>
</evidence>
<keyword evidence="2 6" id="KW-1003">Cell membrane</keyword>
<dbReference type="STRING" id="1166073.SAMN05192530_108119"/>
<keyword evidence="4 6" id="KW-1133">Transmembrane helix</keyword>
<dbReference type="PANTHER" id="PTHR39083:SF1">
    <property type="entry name" value="CYCLIC DI-GMP-BINDING PROTEIN"/>
    <property type="match status" value="1"/>
</dbReference>
<accession>A0A1H0KRW1</accession>
<gene>
    <name evidence="7" type="ORF">SAMN05192530_108119</name>
</gene>
<evidence type="ECO:0000256" key="6">
    <source>
        <dbReference type="RuleBase" id="RU365021"/>
    </source>
</evidence>
<dbReference type="InterPro" id="IPR018513">
    <property type="entry name" value="Cell_synthase_bac"/>
</dbReference>
<name>A0A1H0KRW1_9HYPH</name>
<evidence type="ECO:0000256" key="5">
    <source>
        <dbReference type="ARBA" id="ARBA00023136"/>
    </source>
</evidence>
<keyword evidence="6" id="KW-0973">c-di-GMP</keyword>
<dbReference type="EMBL" id="FNIT01000008">
    <property type="protein sequence ID" value="SDO58724.1"/>
    <property type="molecule type" value="Genomic_DNA"/>
</dbReference>
<proteinExistence type="inferred from homology"/>
<dbReference type="GO" id="GO:0005886">
    <property type="term" value="C:plasma membrane"/>
    <property type="evidence" value="ECO:0007669"/>
    <property type="project" value="UniProtKB-SubCell"/>
</dbReference>
<dbReference type="OrthoDB" id="7615145at2"/>
<dbReference type="PANTHER" id="PTHR39083">
    <property type="entry name" value="CYCLIC DI-GMP-BINDING PROTEIN"/>
    <property type="match status" value="1"/>
</dbReference>
<evidence type="ECO:0000313" key="7">
    <source>
        <dbReference type="EMBL" id="SDO58724.1"/>
    </source>
</evidence>
<dbReference type="UniPathway" id="UPA00694"/>
<protein>
    <recommendedName>
        <fullName evidence="6">Cyclic di-GMP-binding protein</fullName>
    </recommendedName>
    <alternativeName>
        <fullName evidence="6">Cellulose synthase regulatory subunit</fullName>
    </alternativeName>
</protein>
<dbReference type="GO" id="GO:0030244">
    <property type="term" value="P:cellulose biosynthetic process"/>
    <property type="evidence" value="ECO:0007669"/>
    <property type="project" value="UniProtKB-KW"/>
</dbReference>
<comment type="subcellular location">
    <subcellularLocation>
        <location evidence="6">Cell inner membrane</location>
    </subcellularLocation>
    <subcellularLocation>
        <location evidence="1">Cell membrane</location>
        <topology evidence="1">Single-pass membrane protein</topology>
    </subcellularLocation>
</comment>
<organism evidence="7 8">
    <name type="scientific">Aureimonas jatrophae</name>
    <dbReference type="NCBI Taxonomy" id="1166073"/>
    <lineage>
        <taxon>Bacteria</taxon>
        <taxon>Pseudomonadati</taxon>
        <taxon>Pseudomonadota</taxon>
        <taxon>Alphaproteobacteria</taxon>
        <taxon>Hyphomicrobiales</taxon>
        <taxon>Aurantimonadaceae</taxon>
        <taxon>Aureimonas</taxon>
    </lineage>
</organism>
<feature type="transmembrane region" description="Helical" evidence="6">
    <location>
        <begin position="748"/>
        <end position="767"/>
    </location>
</feature>
<sequence length="775" mass="80675">MTNTHLPASRCLQATSALALLAAIASGSPALAQAAPAFDIGATHASAPGATRPAGTMPALARLQAGRADLFFGGENPHRTYPVFVTTEQSTRSAKLVLSYASAVSVAPETSSLVVLVNGETVLDRPLRVGDAQAIELPLAVGLLMPGYNAVQIQLRQSHRVDCSVPGTYELWTQFDPEASGLSFAQSAARISDVQDLPALPPGATGRVALQGVLRAGSSTATDRTMTALQAAALLGGFEDPVVTMRSKPGEGAGLDVVVGTDEEVQGLVMAQPSPTPWPGVGFVAPLPGRSAQLVVSGASIADVEANLAQLVAAAEDRKPTGSPSGLLAVSRLRGQSVEGGQSLTFDDLGIDARPFSGRLFREDVSFSLPADFYAADYDSASLRLNAAYAAGLSSEAVLLVRANGRIVATLPLSSPRAGQLRDHRLRVPLDKLKAGTNQLSLEAFLPRPEDSACDAVGERPARFVLSDTTRLEFPALARAGHYPDLSGTLAGVTAASRAKTELAVYLPGGDLHALDAASTLVTRMATGSGSIRSTRLVQAMPHEESGDLLAVGTYQSLPDELVRAVRMRSAGEPDTLLSKDAWGPVASAEAAVSAAVAPRAVGDQALSAFAQPVAYGDRIAEIGRQVAAPIMSHLARLVDEDRTEERALLPEAATVLAQAPAPRAPGAAWTLLAAPTAEGLTRGLDRLVDNKAWTAVEGARVEVPEAADQPIVSASGGSERLFETQPRSLSNARLVLAGWFSRHSEQYATFALAASLFLAVSTALLLRRIGEKDK</sequence>
<dbReference type="Proteomes" id="UP000198793">
    <property type="component" value="Unassembled WGS sequence"/>
</dbReference>
<comment type="pathway">
    <text evidence="6">Glycan metabolism; bacterial cellulose biosynthesis.</text>
</comment>
<comment type="function">
    <text evidence="6">Binds the cellulose synthase activator, bis-(3'-5') cyclic diguanylic acid (c-di-GMP).</text>
</comment>
<dbReference type="Pfam" id="PF03170">
    <property type="entry name" value="BcsB"/>
    <property type="match status" value="1"/>
</dbReference>
<keyword evidence="5 6" id="KW-0472">Membrane</keyword>
<evidence type="ECO:0000313" key="8">
    <source>
        <dbReference type="Proteomes" id="UP000198793"/>
    </source>
</evidence>
<feature type="chain" id="PRO_5015217167" description="Cyclic di-GMP-binding protein" evidence="6">
    <location>
        <begin position="33"/>
        <end position="775"/>
    </location>
</feature>
<evidence type="ECO:0000256" key="4">
    <source>
        <dbReference type="ARBA" id="ARBA00022989"/>
    </source>
</evidence>
<comment type="subunit">
    <text evidence="6">Tightly associated with the cellulose synthase catalytic subunit.</text>
</comment>
<feature type="signal peptide" evidence="6">
    <location>
        <begin position="1"/>
        <end position="32"/>
    </location>
</feature>
<keyword evidence="8" id="KW-1185">Reference proteome</keyword>
<keyword evidence="6" id="KW-0732">Signal</keyword>
<evidence type="ECO:0000256" key="2">
    <source>
        <dbReference type="ARBA" id="ARBA00022475"/>
    </source>
</evidence>
<dbReference type="AlphaFoldDB" id="A0A1H0KRW1"/>
<keyword evidence="6" id="KW-0997">Cell inner membrane</keyword>
<keyword evidence="6" id="KW-0135">Cellulose biosynthesis</keyword>
<reference evidence="7 8" key="1">
    <citation type="submission" date="2016-10" db="EMBL/GenBank/DDBJ databases">
        <authorList>
            <person name="de Groot N.N."/>
        </authorList>
    </citation>
    <scope>NUCLEOTIDE SEQUENCE [LARGE SCALE GENOMIC DNA]</scope>
    <source>
        <strain evidence="8">L7-484,KACC 16230,DSM 25025</strain>
    </source>
</reference>
<comment type="similarity">
    <text evidence="6">Belongs to the AcsB/BcsB family.</text>
</comment>